<feature type="compositionally biased region" description="Basic and acidic residues" evidence="3">
    <location>
        <begin position="275"/>
        <end position="284"/>
    </location>
</feature>
<evidence type="ECO:0000313" key="6">
    <source>
        <dbReference type="Proteomes" id="UP001626550"/>
    </source>
</evidence>
<dbReference type="InterPro" id="IPR000504">
    <property type="entry name" value="RRM_dom"/>
</dbReference>
<comment type="caution">
    <text evidence="5">The sequence shown here is derived from an EMBL/GenBank/DDBJ whole genome shotgun (WGS) entry which is preliminary data.</text>
</comment>
<dbReference type="PROSITE" id="PS50102">
    <property type="entry name" value="RRM"/>
    <property type="match status" value="1"/>
</dbReference>
<dbReference type="Proteomes" id="UP001626550">
    <property type="component" value="Unassembled WGS sequence"/>
</dbReference>
<dbReference type="InterPro" id="IPR035979">
    <property type="entry name" value="RBD_domain_sf"/>
</dbReference>
<evidence type="ECO:0000256" key="3">
    <source>
        <dbReference type="SAM" id="MobiDB-lite"/>
    </source>
</evidence>
<name>A0ABD2QGR9_9PLAT</name>
<dbReference type="Gene3D" id="3.30.70.330">
    <property type="match status" value="1"/>
</dbReference>
<evidence type="ECO:0000259" key="4">
    <source>
        <dbReference type="PROSITE" id="PS50102"/>
    </source>
</evidence>
<feature type="compositionally biased region" description="Pro residues" evidence="3">
    <location>
        <begin position="127"/>
        <end position="143"/>
    </location>
</feature>
<proteinExistence type="predicted"/>
<feature type="compositionally biased region" description="Pro residues" evidence="3">
    <location>
        <begin position="151"/>
        <end position="184"/>
    </location>
</feature>
<dbReference type="InterPro" id="IPR012677">
    <property type="entry name" value="Nucleotide-bd_a/b_plait_sf"/>
</dbReference>
<dbReference type="PANTHER" id="PTHR48025">
    <property type="entry name" value="OS02G0815200 PROTEIN"/>
    <property type="match status" value="1"/>
</dbReference>
<dbReference type="SMART" id="SM00360">
    <property type="entry name" value="RRM"/>
    <property type="match status" value="1"/>
</dbReference>
<feature type="compositionally biased region" description="Polar residues" evidence="3">
    <location>
        <begin position="70"/>
        <end position="83"/>
    </location>
</feature>
<keyword evidence="6" id="KW-1185">Reference proteome</keyword>
<feature type="region of interest" description="Disordered" evidence="3">
    <location>
        <begin position="66"/>
        <end position="291"/>
    </location>
</feature>
<feature type="compositionally biased region" description="Basic and acidic residues" evidence="3">
    <location>
        <begin position="104"/>
        <end position="123"/>
    </location>
</feature>
<dbReference type="InterPro" id="IPR050502">
    <property type="entry name" value="Euk_RNA-bind_prot"/>
</dbReference>
<gene>
    <name evidence="5" type="primary">RBM14</name>
    <name evidence="5" type="ORF">Ciccas_002595</name>
</gene>
<evidence type="ECO:0000313" key="5">
    <source>
        <dbReference type="EMBL" id="KAL3318738.1"/>
    </source>
</evidence>
<evidence type="ECO:0000256" key="2">
    <source>
        <dbReference type="PROSITE-ProRule" id="PRU00176"/>
    </source>
</evidence>
<feature type="domain" description="RRM" evidence="4">
    <location>
        <begin position="2"/>
        <end position="72"/>
    </location>
</feature>
<dbReference type="Pfam" id="PF00076">
    <property type="entry name" value="RRM_1"/>
    <property type="match status" value="1"/>
</dbReference>
<evidence type="ECO:0000256" key="1">
    <source>
        <dbReference type="ARBA" id="ARBA00022884"/>
    </source>
</evidence>
<protein>
    <submittedName>
        <fullName evidence="5">RNA-binding protein 14</fullName>
    </submittedName>
</protein>
<dbReference type="PANTHER" id="PTHR48025:SF1">
    <property type="entry name" value="RRM DOMAIN-CONTAINING PROTEIN"/>
    <property type="match status" value="1"/>
</dbReference>
<dbReference type="AlphaFoldDB" id="A0ABD2QGR9"/>
<feature type="region of interest" description="Disordered" evidence="3">
    <location>
        <begin position="429"/>
        <end position="448"/>
    </location>
</feature>
<feature type="compositionally biased region" description="Polar residues" evidence="3">
    <location>
        <begin position="433"/>
        <end position="448"/>
    </location>
</feature>
<dbReference type="GO" id="GO:0003723">
    <property type="term" value="F:RNA binding"/>
    <property type="evidence" value="ECO:0007669"/>
    <property type="project" value="UniProtKB-UniRule"/>
</dbReference>
<sequence length="753" mass="83819">MVKLFVANVNPKATENELKQLFSTYGPVNECAIMKNYAFIHMENDEHAKAAIDNLTGYELHGQHIRIERSTSNVKHQQGSSPDTKGRGSATRGRRPRGSPGGFGRDRSRSPPNRSRDRRDPRYMDPYAPPPFYPRGGPTPPHFYDPYAPRAYPPYGPPPPDPYAHYPPPRRGPPPHDMPVPPRPVDSFVRPPSDPPRDRLPPADYYSKPAGMEPYDRASSTGYPPRPSARPHEAQPVSYSSDSFRGPRVGSDGPSRPPVDSGYSRQPPRSGPPPHDWDYNRGESDPQASATGYEYDRAYSSQPKMPDYDHAQTGYPTGGKARRLLQAFQFLKNEEDLTPEQDQTLDELIASVISVLQNYTKDTRLIDEEVEKTVDALLEKFCISSPSNSPVKLPDNIHEEILSLAMIQNSPKQVTKKGPSTPDTISLLASPEIGSSTTGLSQQKASSSPDVSEVVQSLKETISFEQIVVKSKEKTTGKCRKRHKTSNEIGAKLKEKDSGHASVAEFVNGISDTACSTPAGPSLVHSCSSPESVTEEVSYLAVRRKRKTFEGIRRMAEQKLDNMIKTWKSQEHLRVEKVYRETYGKSSPNFVIKDNQPVVKIPPIQKRSFYNSMQLPINTVAPLSNIVLIPNLGQINVPTVVPITNLKSTPSKSTGQLPNITSAFFNSEEKPVKKDKSPIQISQEEIDSLIEEIGTREVNVDLDDDSDGEQLLLRTTWSYVDFKLSPTVWCTSHRISGPKARTCTMPCSFPRKH</sequence>
<dbReference type="CDD" id="cd12343">
    <property type="entry name" value="RRM1_2_CoAA_like"/>
    <property type="match status" value="1"/>
</dbReference>
<keyword evidence="1 2" id="KW-0694">RNA-binding</keyword>
<reference evidence="5 6" key="1">
    <citation type="submission" date="2024-11" db="EMBL/GenBank/DDBJ databases">
        <title>Adaptive evolution of stress response genes in parasites aligns with host niche diversity.</title>
        <authorList>
            <person name="Hahn C."/>
            <person name="Resl P."/>
        </authorList>
    </citation>
    <scope>NUCLEOTIDE SEQUENCE [LARGE SCALE GENOMIC DNA]</scope>
    <source>
        <strain evidence="5">EGGRZ-B1_66</strain>
        <tissue evidence="5">Body</tissue>
    </source>
</reference>
<dbReference type="EMBL" id="JBJKFK010000209">
    <property type="protein sequence ID" value="KAL3318738.1"/>
    <property type="molecule type" value="Genomic_DNA"/>
</dbReference>
<dbReference type="SUPFAM" id="SSF54928">
    <property type="entry name" value="RNA-binding domain, RBD"/>
    <property type="match status" value="1"/>
</dbReference>
<organism evidence="5 6">
    <name type="scientific">Cichlidogyrus casuarinus</name>
    <dbReference type="NCBI Taxonomy" id="1844966"/>
    <lineage>
        <taxon>Eukaryota</taxon>
        <taxon>Metazoa</taxon>
        <taxon>Spiralia</taxon>
        <taxon>Lophotrochozoa</taxon>
        <taxon>Platyhelminthes</taxon>
        <taxon>Monogenea</taxon>
        <taxon>Monopisthocotylea</taxon>
        <taxon>Dactylogyridea</taxon>
        <taxon>Ancyrocephalidae</taxon>
        <taxon>Cichlidogyrus</taxon>
    </lineage>
</organism>
<accession>A0ABD2QGR9</accession>